<evidence type="ECO:0000313" key="2">
    <source>
        <dbReference type="EMBL" id="CAI2200233.1"/>
    </source>
</evidence>
<evidence type="ECO:0000313" key="3">
    <source>
        <dbReference type="Proteomes" id="UP001153678"/>
    </source>
</evidence>
<feature type="non-terminal residue" evidence="2">
    <location>
        <position position="1"/>
    </location>
</feature>
<keyword evidence="3" id="KW-1185">Reference proteome</keyword>
<dbReference type="OrthoDB" id="3863715at2759"/>
<protein>
    <submittedName>
        <fullName evidence="2">1545_t:CDS:1</fullName>
    </submittedName>
</protein>
<feature type="non-terminal residue" evidence="2">
    <location>
        <position position="104"/>
    </location>
</feature>
<accession>A0A9W4TCL2</accession>
<evidence type="ECO:0000256" key="1">
    <source>
        <dbReference type="SAM" id="MobiDB-lite"/>
    </source>
</evidence>
<dbReference type="Proteomes" id="UP001153678">
    <property type="component" value="Unassembled WGS sequence"/>
</dbReference>
<reference evidence="2" key="1">
    <citation type="submission" date="2022-08" db="EMBL/GenBank/DDBJ databases">
        <authorList>
            <person name="Kallberg Y."/>
            <person name="Tangrot J."/>
            <person name="Rosling A."/>
        </authorList>
    </citation>
    <scope>NUCLEOTIDE SEQUENCE</scope>
    <source>
        <strain evidence="2">Wild A</strain>
    </source>
</reference>
<feature type="compositionally biased region" description="Basic and acidic residues" evidence="1">
    <location>
        <begin position="8"/>
        <end position="28"/>
    </location>
</feature>
<dbReference type="EMBL" id="CAMKVN010023776">
    <property type="protein sequence ID" value="CAI2200233.1"/>
    <property type="molecule type" value="Genomic_DNA"/>
</dbReference>
<gene>
    <name evidence="2" type="ORF">FWILDA_LOCUS19467</name>
</gene>
<feature type="region of interest" description="Disordered" evidence="1">
    <location>
        <begin position="1"/>
        <end position="28"/>
    </location>
</feature>
<comment type="caution">
    <text evidence="2">The sequence shown here is derived from an EMBL/GenBank/DDBJ whole genome shotgun (WGS) entry which is preliminary data.</text>
</comment>
<proteinExistence type="predicted"/>
<sequence length="104" mass="12450">NLKVNRQKAKENVTKAQENKKRQHDSKIKKPIEYQIGDKVLLYETAKEKTWIGKLEDKWKGPFYIYDKLLNGAYKLRFTDRQILKTPINASLLKIYNDRQNWNP</sequence>
<dbReference type="AlphaFoldDB" id="A0A9W4TCL2"/>
<organism evidence="2 3">
    <name type="scientific">Funneliformis geosporum</name>
    <dbReference type="NCBI Taxonomy" id="1117311"/>
    <lineage>
        <taxon>Eukaryota</taxon>
        <taxon>Fungi</taxon>
        <taxon>Fungi incertae sedis</taxon>
        <taxon>Mucoromycota</taxon>
        <taxon>Glomeromycotina</taxon>
        <taxon>Glomeromycetes</taxon>
        <taxon>Glomerales</taxon>
        <taxon>Glomeraceae</taxon>
        <taxon>Funneliformis</taxon>
    </lineage>
</organism>
<name>A0A9W4TCL2_9GLOM</name>